<dbReference type="OrthoDB" id="252464at2"/>
<feature type="domain" description="AB hydrolase-1" evidence="1">
    <location>
        <begin position="13"/>
        <end position="233"/>
    </location>
</feature>
<dbReference type="AlphaFoldDB" id="A0A0D8BYQ2"/>
<dbReference type="Gene3D" id="3.40.50.1820">
    <property type="entry name" value="alpha/beta hydrolase"/>
    <property type="match status" value="1"/>
</dbReference>
<keyword evidence="2" id="KW-0378">Hydrolase</keyword>
<dbReference type="InterPro" id="IPR000073">
    <property type="entry name" value="AB_hydrolase_1"/>
</dbReference>
<dbReference type="PATRIC" id="fig|1462.6.peg.2505"/>
<dbReference type="Proteomes" id="UP000032522">
    <property type="component" value="Unassembled WGS sequence"/>
</dbReference>
<dbReference type="GO" id="GO:0016787">
    <property type="term" value="F:hydrolase activity"/>
    <property type="evidence" value="ECO:0007669"/>
    <property type="project" value="UniProtKB-KW"/>
</dbReference>
<dbReference type="Pfam" id="PF12697">
    <property type="entry name" value="Abhydrolase_6"/>
    <property type="match status" value="1"/>
</dbReference>
<gene>
    <name evidence="2" type="ORF">LG52_2237</name>
</gene>
<sequence length="249" mass="28149">MKSFKSEGNGIPILFISGLFAGDWIWGDVTSYFSKTEYTIIRLREPLSAYGHKISELREMLIQFLNEFIEDKAIVIGNSLGGLLAMDLASSIPKKVAAIVVSCAPGMGSTNLGIGSPKMGSKEESKKWFGDLREKLFVNQQCVTDEQLDLVSEFFSDRRRFLNMIRLAKEADKYDAKLILPKIKCPILLLWGDQDEVSPIEHWKSSIPLNPQIQLKVIENSGHSPMMEKPKEFWKSVESFIKNVLVHHT</sequence>
<dbReference type="PANTHER" id="PTHR46438">
    <property type="entry name" value="ALPHA/BETA-HYDROLASES SUPERFAMILY PROTEIN"/>
    <property type="match status" value="1"/>
</dbReference>
<evidence type="ECO:0000259" key="1">
    <source>
        <dbReference type="Pfam" id="PF12697"/>
    </source>
</evidence>
<dbReference type="RefSeq" id="WP_044731988.1">
    <property type="nucleotide sequence ID" value="NZ_JYBP01000003.1"/>
</dbReference>
<organism evidence="2 3">
    <name type="scientific">Geobacillus kaustophilus</name>
    <dbReference type="NCBI Taxonomy" id="1462"/>
    <lineage>
        <taxon>Bacteria</taxon>
        <taxon>Bacillati</taxon>
        <taxon>Bacillota</taxon>
        <taxon>Bacilli</taxon>
        <taxon>Bacillales</taxon>
        <taxon>Anoxybacillaceae</taxon>
        <taxon>Geobacillus</taxon>
        <taxon>Geobacillus thermoleovorans group</taxon>
    </lineage>
</organism>
<name>A0A0D8BYQ2_GEOKU</name>
<proteinExistence type="predicted"/>
<protein>
    <submittedName>
        <fullName evidence="2">Dienelactone hydrolase family protein</fullName>
    </submittedName>
</protein>
<evidence type="ECO:0000313" key="3">
    <source>
        <dbReference type="Proteomes" id="UP000032522"/>
    </source>
</evidence>
<dbReference type="SUPFAM" id="SSF53474">
    <property type="entry name" value="alpha/beta-Hydrolases"/>
    <property type="match status" value="1"/>
</dbReference>
<comment type="caution">
    <text evidence="2">The sequence shown here is derived from an EMBL/GenBank/DDBJ whole genome shotgun (WGS) entry which is preliminary data.</text>
</comment>
<accession>A0A0D8BYQ2</accession>
<dbReference type="PRINTS" id="PR00111">
    <property type="entry name" value="ABHYDROLASE"/>
</dbReference>
<evidence type="ECO:0000313" key="2">
    <source>
        <dbReference type="EMBL" id="KJE29134.1"/>
    </source>
</evidence>
<dbReference type="InterPro" id="IPR029058">
    <property type="entry name" value="AB_hydrolase_fold"/>
</dbReference>
<dbReference type="EMBL" id="JYBP01000003">
    <property type="protein sequence ID" value="KJE29134.1"/>
    <property type="molecule type" value="Genomic_DNA"/>
</dbReference>
<reference evidence="2 3" key="1">
    <citation type="submission" date="2015-01" db="EMBL/GenBank/DDBJ databases">
        <authorList>
            <person name="Filippidou S."/>
            <person name="Jeanneret N."/>
            <person name="Russel-Delif L."/>
            <person name="Junier T."/>
            <person name="Wunderlin T."/>
            <person name="Molina V."/>
            <person name="Johnson S.L."/>
            <person name="Davenport K.W."/>
            <person name="Chain P.S."/>
            <person name="Dorador C."/>
            <person name="Junier P."/>
        </authorList>
    </citation>
    <scope>NUCLEOTIDE SEQUENCE [LARGE SCALE GENOMIC DNA]</scope>
    <source>
        <strain evidence="2 3">Et7/4</strain>
    </source>
</reference>